<dbReference type="GeneID" id="842195"/>
<dbReference type="Proteomes" id="UP000006548">
    <property type="component" value="Chromosome 1"/>
</dbReference>
<dbReference type="PaxDb" id="3702-AT1G58265.1"/>
<feature type="binding site" description="axial binding residue" evidence="1">
    <location>
        <position position="70"/>
    </location>
    <ligand>
        <name>heme</name>
        <dbReference type="ChEBI" id="CHEBI:30413"/>
    </ligand>
    <ligandPart>
        <name>Fe</name>
        <dbReference type="ChEBI" id="CHEBI:18248"/>
    </ligandPart>
</feature>
<accession>Q3E7Q8</accession>
<dbReference type="HOGENOM" id="CLU_1663164_0_0_1"/>
<dbReference type="PANTHER" id="PTHR47949">
    <property type="entry name" value="CYTOCHROME P450 703A2-RELATED-RELATED"/>
    <property type="match status" value="1"/>
</dbReference>
<dbReference type="Pfam" id="PF00067">
    <property type="entry name" value="p450"/>
    <property type="match status" value="1"/>
</dbReference>
<dbReference type="GO" id="GO:0016705">
    <property type="term" value="F:oxidoreductase activity, acting on paired donors, with incorporation or reduction of molecular oxygen"/>
    <property type="evidence" value="ECO:0007669"/>
    <property type="project" value="InterPro"/>
</dbReference>
<reference evidence="4" key="2">
    <citation type="journal article" date="2017" name="Plant J.">
        <title>Araport11: a complete reannotation of the Arabidopsis thaliana reference genome.</title>
        <authorList>
            <person name="Cheng C.Y."/>
            <person name="Krishnakumar V."/>
            <person name="Chan A.P."/>
            <person name="Thibaud-Nissen F."/>
            <person name="Schobel S."/>
            <person name="Town C.D."/>
        </authorList>
    </citation>
    <scope>GENOME REANNOTATION</scope>
    <source>
        <strain evidence="4">cv. Columbia</strain>
    </source>
</reference>
<dbReference type="SUPFAM" id="SSF48264">
    <property type="entry name" value="Cytochrome P450"/>
    <property type="match status" value="1"/>
</dbReference>
<dbReference type="Gene3D" id="1.10.630.10">
    <property type="entry name" value="Cytochrome P450"/>
    <property type="match status" value="1"/>
</dbReference>
<organism evidence="3 4">
    <name type="scientific">Arabidopsis thaliana</name>
    <name type="common">Mouse-ear cress</name>
    <dbReference type="NCBI Taxonomy" id="3702"/>
    <lineage>
        <taxon>Eukaryota</taxon>
        <taxon>Viridiplantae</taxon>
        <taxon>Streptophyta</taxon>
        <taxon>Embryophyta</taxon>
        <taxon>Tracheophyta</taxon>
        <taxon>Spermatophyta</taxon>
        <taxon>Magnoliopsida</taxon>
        <taxon>eudicotyledons</taxon>
        <taxon>Gunneridae</taxon>
        <taxon>Pentapetalae</taxon>
        <taxon>rosids</taxon>
        <taxon>malvids</taxon>
        <taxon>Brassicales</taxon>
        <taxon>Brassicaceae</taxon>
        <taxon>Camelineae</taxon>
        <taxon>Arabidopsis</taxon>
    </lineage>
</organism>
<dbReference type="InterPro" id="IPR001128">
    <property type="entry name" value="Cyt_P450"/>
</dbReference>
<dbReference type="InterPro" id="IPR002401">
    <property type="entry name" value="Cyt_P450_E_grp-I"/>
</dbReference>
<dbReference type="PANTHER" id="PTHR47949:SF4">
    <property type="entry name" value="TYROSINE N-MONOOXYGENASE"/>
    <property type="match status" value="1"/>
</dbReference>
<dbReference type="GO" id="GO:0004497">
    <property type="term" value="F:monooxygenase activity"/>
    <property type="evidence" value="ECO:0007669"/>
    <property type="project" value="InterPro"/>
</dbReference>
<keyword evidence="1" id="KW-0479">Metal-binding</keyword>
<dbReference type="EMBL" id="CP002684">
    <property type="protein sequence ID" value="AEE33526.1"/>
    <property type="molecule type" value="Genomic_DNA"/>
</dbReference>
<dbReference type="OMA" id="ICMIVTI"/>
<comment type="cofactor">
    <cofactor evidence="1">
        <name>heme</name>
        <dbReference type="ChEBI" id="CHEBI:30413"/>
    </cofactor>
</comment>
<dbReference type="KEGG" id="ath:AT1G58265"/>
<gene>
    <name evidence="2 3" type="ordered locus">At1g58265</name>
</gene>
<evidence type="ECO:0000256" key="1">
    <source>
        <dbReference type="PIRSR" id="PIRSR602401-1"/>
    </source>
</evidence>
<name>Q3E7Q8_ARATH</name>
<evidence type="ECO:0000313" key="2">
    <source>
        <dbReference type="Araport" id="AT1G58265"/>
    </source>
</evidence>
<keyword evidence="1" id="KW-0349">Heme</keyword>
<dbReference type="PRINTS" id="PR00463">
    <property type="entry name" value="EP450I"/>
</dbReference>
<dbReference type="RefSeq" id="NP_849825.1">
    <property type="nucleotide sequence ID" value="NM_179494.1"/>
</dbReference>
<dbReference type="GO" id="GO:0005506">
    <property type="term" value="F:iron ion binding"/>
    <property type="evidence" value="ECO:0007669"/>
    <property type="project" value="InterPro"/>
</dbReference>
<dbReference type="InterPro" id="IPR051382">
    <property type="entry name" value="CYP450_AA/FA_Hydroxylases"/>
</dbReference>
<proteinExistence type="predicted"/>
<dbReference type="FunFam" id="1.10.630.10:FF:000189">
    <property type="entry name" value="Phenylalanine N-monooxygenase"/>
    <property type="match status" value="1"/>
</dbReference>
<reference evidence="3 4" key="1">
    <citation type="journal article" date="2000" name="Nature">
        <title>Sequence and analysis of chromosome 1 of the plant Arabidopsis thaliana.</title>
        <authorList>
            <person name="Theologis A."/>
            <person name="Ecker J.R."/>
            <person name="Palm C.J."/>
            <person name="Federspiel N.A."/>
            <person name="Kaul S."/>
            <person name="White O."/>
            <person name="Alonso J."/>
            <person name="Altafi H."/>
            <person name="Araujo R."/>
            <person name="Bowman C.L."/>
            <person name="Brooks S.Y."/>
            <person name="Buehler E."/>
            <person name="Chan A."/>
            <person name="Chao Q."/>
            <person name="Chen H."/>
            <person name="Cheuk R.F."/>
            <person name="Chin C.W."/>
            <person name="Chung M.K."/>
            <person name="Conn L."/>
            <person name="Conway A.B."/>
            <person name="Conway A.R."/>
            <person name="Creasy T.H."/>
            <person name="Dewar K."/>
            <person name="Dunn P."/>
            <person name="Etgu P."/>
            <person name="Feldblyum T.V."/>
            <person name="Feng J."/>
            <person name="Fong B."/>
            <person name="Fujii C.Y."/>
            <person name="Gill J.E."/>
            <person name="Goldsmith A.D."/>
            <person name="Haas B."/>
            <person name="Hansen N.F."/>
            <person name="Hughes B."/>
            <person name="Huizar L."/>
            <person name="Hunter J.L."/>
            <person name="Jenkins J."/>
            <person name="Johnson-Hopson C."/>
            <person name="Khan S."/>
            <person name="Khaykin E."/>
            <person name="Kim C.J."/>
            <person name="Koo H.L."/>
            <person name="Kremenetskaia I."/>
            <person name="Kurtz D.B."/>
            <person name="Kwan A."/>
            <person name="Lam B."/>
            <person name="Langin-Hooper S."/>
            <person name="Lee A."/>
            <person name="Lee J.M."/>
            <person name="Lenz C.A."/>
            <person name="Li J.H."/>
            <person name="Li Y."/>
            <person name="Lin X."/>
            <person name="Liu S.X."/>
            <person name="Liu Z.A."/>
            <person name="Luros J.S."/>
            <person name="Maiti R."/>
            <person name="Marziali A."/>
            <person name="Militscher J."/>
            <person name="Miranda M."/>
            <person name="Nguyen M."/>
            <person name="Nierman W.C."/>
            <person name="Osborne B.I."/>
            <person name="Pai G."/>
            <person name="Peterson J."/>
            <person name="Pham P.K."/>
            <person name="Rizzo M."/>
            <person name="Rooney T."/>
            <person name="Rowley D."/>
            <person name="Sakano H."/>
            <person name="Salzberg S.L."/>
            <person name="Schwartz J.R."/>
            <person name="Shinn P."/>
            <person name="Southwick A.M."/>
            <person name="Sun H."/>
            <person name="Tallon L.J."/>
            <person name="Tambunga G."/>
            <person name="Toriumi M.J."/>
            <person name="Town C.D."/>
            <person name="Utterback T."/>
            <person name="Van Aken S."/>
            <person name="Vaysberg M."/>
            <person name="Vysotskaia V.S."/>
            <person name="Walker M."/>
            <person name="Wu D."/>
            <person name="Yu G."/>
            <person name="Fraser C.M."/>
            <person name="Venter J.C."/>
            <person name="Davis R.W."/>
        </authorList>
    </citation>
    <scope>NUCLEOTIDE SEQUENCE [LARGE SCALE GENOMIC DNA]</scope>
    <source>
        <strain evidence="4">cv. Columbia</strain>
    </source>
</reference>
<dbReference type="ExpressionAtlas" id="Q3E7Q8">
    <property type="expression patterns" value="baseline and differential"/>
</dbReference>
<dbReference type="FunCoup" id="Q3E7Q8">
    <property type="interactions" value="1"/>
</dbReference>
<dbReference type="TAIR" id="AT1G58265"/>
<keyword evidence="1" id="KW-0408">Iron</keyword>
<dbReference type="InterPro" id="IPR036396">
    <property type="entry name" value="Cyt_P450_sf"/>
</dbReference>
<sequence length="159" mass="18022">MTWGICMIVTIGSQILVSRLGLGRNPKIWDEPNMFKTERHLDGHVKNSLGLTLLEPDMRFVTFGTGHRSCPTTKIGTSMTIMSLARLLQGFEWTLPNGKIQLELISAESNLFIAKPLLGSANQFWLQVYIRKFRSRIFRKCLGDKSSSDIILLSTIYVF</sequence>
<evidence type="ECO:0000313" key="3">
    <source>
        <dbReference type="EMBL" id="AEE33526.1"/>
    </source>
</evidence>
<keyword evidence="4" id="KW-1185">Reference proteome</keyword>
<dbReference type="GO" id="GO:0020037">
    <property type="term" value="F:heme binding"/>
    <property type="evidence" value="ECO:0007669"/>
    <property type="project" value="InterPro"/>
</dbReference>
<dbReference type="PhylomeDB" id="Q3E7Q8"/>
<dbReference type="BioCyc" id="ARA:AT1G58265-MONOMER"/>
<dbReference type="AlphaFoldDB" id="Q3E7Q8"/>
<evidence type="ECO:0000313" key="4">
    <source>
        <dbReference type="Proteomes" id="UP000006548"/>
    </source>
</evidence>
<dbReference type="STRING" id="3702.Q3E7Q8"/>
<dbReference type="InParanoid" id="Q3E7Q8"/>
<protein>
    <submittedName>
        <fullName evidence="3">Cytochrome P450 superfamily protein</fullName>
    </submittedName>
</protein>
<dbReference type="Araport" id="AT1G58265"/>
<dbReference type="ProteomicsDB" id="220265"/>
<dbReference type="eggNOG" id="KOG0156">
    <property type="taxonomic scope" value="Eukaryota"/>
</dbReference>